<dbReference type="EMBL" id="JACHEK010000001">
    <property type="protein sequence ID" value="MBB6142429.1"/>
    <property type="molecule type" value="Genomic_DNA"/>
</dbReference>
<feature type="domain" description="Phospholipid/glycerol acyltransferase" evidence="4">
    <location>
        <begin position="68"/>
        <end position="183"/>
    </location>
</feature>
<accession>A0A841JRM3</accession>
<reference evidence="5 6" key="1">
    <citation type="submission" date="2020-08" db="EMBL/GenBank/DDBJ databases">
        <title>Genomic Encyclopedia of Type Strains, Phase IV (KMG-IV): sequencing the most valuable type-strain genomes for metagenomic binning, comparative biology and taxonomic classification.</title>
        <authorList>
            <person name="Goeker M."/>
        </authorList>
    </citation>
    <scope>NUCLEOTIDE SEQUENCE [LARGE SCALE GENOMIC DNA]</scope>
    <source>
        <strain evidence="5 6">DSM 103733</strain>
    </source>
</reference>
<keyword evidence="6" id="KW-1185">Reference proteome</keyword>
<dbReference type="AlphaFoldDB" id="A0A841JRM3"/>
<dbReference type="RefSeq" id="WP_050057662.1">
    <property type="nucleotide sequence ID" value="NZ_JACHEK010000001.1"/>
</dbReference>
<sequence length="247" mass="26911">MLPALIIVFVYAVLTIPAAVFGVPWTLITGDISVLYGWAMRIMRLGTRAAGIRIDAQWRAPLDPAKHYLFLSNHISNLDPPILLPLLPGRASVFIKRSLLKLPLLGYGMKLADFIPVDRDGRVESAKESIAVAARVIAAGVHVLTFAEGTRSKDGRLLPFKKGPFYLAMETGAPIVPVSIWGTETMMKKGSMRLYPGVAHVTFHAPLFPGDFATREELMEAVRKAIESGLPEWMWGLAVPGGRALGA</sequence>
<gene>
    <name evidence="5" type="ORF">HNQ77_000367</name>
</gene>
<evidence type="ECO:0000256" key="3">
    <source>
        <dbReference type="ARBA" id="ARBA00023315"/>
    </source>
</evidence>
<evidence type="ECO:0000313" key="5">
    <source>
        <dbReference type="EMBL" id="MBB6142429.1"/>
    </source>
</evidence>
<dbReference type="SMART" id="SM00563">
    <property type="entry name" value="PlsC"/>
    <property type="match status" value="1"/>
</dbReference>
<dbReference type="EC" id="2.3.1.51" evidence="5"/>
<dbReference type="SUPFAM" id="SSF69593">
    <property type="entry name" value="Glycerol-3-phosphate (1)-acyltransferase"/>
    <property type="match status" value="1"/>
</dbReference>
<dbReference type="PANTHER" id="PTHR10434:SF11">
    <property type="entry name" value="1-ACYL-SN-GLYCEROL-3-PHOSPHATE ACYLTRANSFERASE"/>
    <property type="match status" value="1"/>
</dbReference>
<evidence type="ECO:0000256" key="2">
    <source>
        <dbReference type="ARBA" id="ARBA00022679"/>
    </source>
</evidence>
<dbReference type="Proteomes" id="UP000538666">
    <property type="component" value="Unassembled WGS sequence"/>
</dbReference>
<dbReference type="CDD" id="cd07989">
    <property type="entry name" value="LPLAT_AGPAT-like"/>
    <property type="match status" value="1"/>
</dbReference>
<evidence type="ECO:0000256" key="1">
    <source>
        <dbReference type="ARBA" id="ARBA00005189"/>
    </source>
</evidence>
<comment type="caution">
    <text evidence="5">The sequence shown here is derived from an EMBL/GenBank/DDBJ whole genome shotgun (WGS) entry which is preliminary data.</text>
</comment>
<dbReference type="Pfam" id="PF01553">
    <property type="entry name" value="Acyltransferase"/>
    <property type="match status" value="1"/>
</dbReference>
<protein>
    <submittedName>
        <fullName evidence="5">1-acyl-sn-glycerol-3-phosphate acyltransferase</fullName>
        <ecNumber evidence="5">2.3.1.51</ecNumber>
    </submittedName>
</protein>
<comment type="pathway">
    <text evidence="1">Lipid metabolism.</text>
</comment>
<evidence type="ECO:0000313" key="6">
    <source>
        <dbReference type="Proteomes" id="UP000538666"/>
    </source>
</evidence>
<evidence type="ECO:0000259" key="4">
    <source>
        <dbReference type="SMART" id="SM00563"/>
    </source>
</evidence>
<keyword evidence="2 5" id="KW-0808">Transferase</keyword>
<keyword evidence="3 5" id="KW-0012">Acyltransferase</keyword>
<dbReference type="OrthoDB" id="9803035at2"/>
<organism evidence="5 6">
    <name type="scientific">Silvibacterium bohemicum</name>
    <dbReference type="NCBI Taxonomy" id="1577686"/>
    <lineage>
        <taxon>Bacteria</taxon>
        <taxon>Pseudomonadati</taxon>
        <taxon>Acidobacteriota</taxon>
        <taxon>Terriglobia</taxon>
        <taxon>Terriglobales</taxon>
        <taxon>Acidobacteriaceae</taxon>
        <taxon>Silvibacterium</taxon>
    </lineage>
</organism>
<proteinExistence type="predicted"/>
<name>A0A841JRM3_9BACT</name>
<dbReference type="PANTHER" id="PTHR10434">
    <property type="entry name" value="1-ACYL-SN-GLYCEROL-3-PHOSPHATE ACYLTRANSFERASE"/>
    <property type="match status" value="1"/>
</dbReference>
<dbReference type="GO" id="GO:0006654">
    <property type="term" value="P:phosphatidic acid biosynthetic process"/>
    <property type="evidence" value="ECO:0007669"/>
    <property type="project" value="TreeGrafter"/>
</dbReference>
<dbReference type="GO" id="GO:0003841">
    <property type="term" value="F:1-acylglycerol-3-phosphate O-acyltransferase activity"/>
    <property type="evidence" value="ECO:0007669"/>
    <property type="project" value="UniProtKB-EC"/>
</dbReference>
<dbReference type="InterPro" id="IPR002123">
    <property type="entry name" value="Plipid/glycerol_acylTrfase"/>
</dbReference>